<reference evidence="3 4" key="1">
    <citation type="submission" date="2016-11" db="EMBL/GenBank/DDBJ databases">
        <authorList>
            <person name="Varghese N."/>
            <person name="Submissions S."/>
        </authorList>
    </citation>
    <scope>NUCLEOTIDE SEQUENCE [LARGE SCALE GENOMIC DNA]</scope>
    <source>
        <strain evidence="3 4">DSM 15287</strain>
    </source>
</reference>
<feature type="transmembrane region" description="Helical" evidence="1">
    <location>
        <begin position="60"/>
        <end position="85"/>
    </location>
</feature>
<feature type="domain" description="DUF1648" evidence="2">
    <location>
        <begin position="23"/>
        <end position="70"/>
    </location>
</feature>
<evidence type="ECO:0000313" key="4">
    <source>
        <dbReference type="Proteomes" id="UP000322917"/>
    </source>
</evidence>
<dbReference type="PANTHER" id="PTHR37810:SF5">
    <property type="entry name" value="IMMUNITY PROTEIN SDPI"/>
    <property type="match status" value="1"/>
</dbReference>
<dbReference type="InterPro" id="IPR012867">
    <property type="entry name" value="DUF1648"/>
</dbReference>
<organism evidence="3 4">
    <name type="scientific">Propionispora hippei DSM 15287</name>
    <dbReference type="NCBI Taxonomy" id="1123003"/>
    <lineage>
        <taxon>Bacteria</taxon>
        <taxon>Bacillati</taxon>
        <taxon>Bacillota</taxon>
        <taxon>Negativicutes</taxon>
        <taxon>Selenomonadales</taxon>
        <taxon>Sporomusaceae</taxon>
        <taxon>Propionispora</taxon>
    </lineage>
</organism>
<keyword evidence="1" id="KW-1133">Transmembrane helix</keyword>
<evidence type="ECO:0000259" key="2">
    <source>
        <dbReference type="Pfam" id="PF07853"/>
    </source>
</evidence>
<feature type="transmembrane region" description="Helical" evidence="1">
    <location>
        <begin position="121"/>
        <end position="141"/>
    </location>
</feature>
<keyword evidence="4" id="KW-1185">Reference proteome</keyword>
<sequence>MAMQEVKEMLRKILTLELAALVLVIISFDLAMFAYPSLPNVFPIHFDFSGTPNGWSRKSWFAVLALPLTQLGLFIFVTILTWWCVNSKRALAYLNLPKVDRNRVLQLPDEKQEKIRLLSTISINVINFFTLLFSTIINYQILQAGIAGRSPSMFWTFMAVIFCFVGGFIFVRKIVSAVEDIVNL</sequence>
<dbReference type="RefSeq" id="WP_149735519.1">
    <property type="nucleotide sequence ID" value="NZ_FQZD01000027.1"/>
</dbReference>
<gene>
    <name evidence="3" type="ORF">SAMN02745170_02841</name>
</gene>
<dbReference type="GO" id="GO:0009636">
    <property type="term" value="P:response to toxic substance"/>
    <property type="evidence" value="ECO:0007669"/>
    <property type="project" value="TreeGrafter"/>
</dbReference>
<dbReference type="Proteomes" id="UP000322917">
    <property type="component" value="Unassembled WGS sequence"/>
</dbReference>
<evidence type="ECO:0000256" key="1">
    <source>
        <dbReference type="SAM" id="Phobius"/>
    </source>
</evidence>
<dbReference type="OrthoDB" id="9808690at2"/>
<keyword evidence="1" id="KW-0472">Membrane</keyword>
<dbReference type="Pfam" id="PF07853">
    <property type="entry name" value="DUF1648"/>
    <property type="match status" value="1"/>
</dbReference>
<name>A0A1M6KFG1_9FIRM</name>
<evidence type="ECO:0000313" key="3">
    <source>
        <dbReference type="EMBL" id="SHJ57648.1"/>
    </source>
</evidence>
<dbReference type="PANTHER" id="PTHR37810">
    <property type="entry name" value="IMMUNITY PROTEIN SDPI"/>
    <property type="match status" value="1"/>
</dbReference>
<feature type="transmembrane region" description="Helical" evidence="1">
    <location>
        <begin position="12"/>
        <end position="35"/>
    </location>
</feature>
<keyword evidence="1" id="KW-0812">Transmembrane</keyword>
<dbReference type="AlphaFoldDB" id="A0A1M6KFG1"/>
<accession>A0A1M6KFG1</accession>
<proteinExistence type="predicted"/>
<feature type="transmembrane region" description="Helical" evidence="1">
    <location>
        <begin position="153"/>
        <end position="171"/>
    </location>
</feature>
<dbReference type="EMBL" id="FQZD01000027">
    <property type="protein sequence ID" value="SHJ57648.1"/>
    <property type="molecule type" value="Genomic_DNA"/>
</dbReference>
<protein>
    <recommendedName>
        <fullName evidence="2">DUF1648 domain-containing protein</fullName>
    </recommendedName>
</protein>